<dbReference type="RefSeq" id="WP_064031392.1">
    <property type="nucleotide sequence ID" value="NZ_LUUK01000218.1"/>
</dbReference>
<protein>
    <submittedName>
        <fullName evidence="1">Uncharacterized protein</fullName>
    </submittedName>
</protein>
<keyword evidence="2" id="KW-1185">Reference proteome</keyword>
<dbReference type="Gene3D" id="1.10.10.10">
    <property type="entry name" value="Winged helix-like DNA-binding domain superfamily/Winged helix DNA-binding domain"/>
    <property type="match status" value="1"/>
</dbReference>
<dbReference type="STRING" id="702114.A1355_14170"/>
<dbReference type="Proteomes" id="UP000077628">
    <property type="component" value="Unassembled WGS sequence"/>
</dbReference>
<proteinExistence type="predicted"/>
<dbReference type="PANTHER" id="PTHR30432:SF1">
    <property type="entry name" value="DNA-BINDING TRANSCRIPTIONAL DUAL REGULATOR MODE"/>
    <property type="match status" value="1"/>
</dbReference>
<comment type="caution">
    <text evidence="1">The sequence shown here is derived from an EMBL/GenBank/DDBJ whole genome shotgun (WGS) entry which is preliminary data.</text>
</comment>
<evidence type="ECO:0000313" key="2">
    <source>
        <dbReference type="Proteomes" id="UP000077628"/>
    </source>
</evidence>
<dbReference type="PANTHER" id="PTHR30432">
    <property type="entry name" value="TRANSCRIPTIONAL REGULATOR MODE"/>
    <property type="match status" value="1"/>
</dbReference>
<accession>A0A177N441</accession>
<sequence>MSVNDTKTGHADPTLKLTLRLMHCGEIAMGPGKADLLEAIQSTGSINAAGKSMNMSYRRAWLLVDVMNRSFIKPLVQAAKGGRHGGGAKLTPFGLEVLANYRKMDQAAKSAARAYLPLFDGLMAPADSVSHAETLPADAETE</sequence>
<gene>
    <name evidence="1" type="ORF">A1355_14170</name>
</gene>
<name>A0A177N441_9GAMM</name>
<dbReference type="SUPFAM" id="SSF46785">
    <property type="entry name" value="Winged helix' DNA-binding domain"/>
    <property type="match status" value="1"/>
</dbReference>
<dbReference type="InterPro" id="IPR036388">
    <property type="entry name" value="WH-like_DNA-bd_sf"/>
</dbReference>
<dbReference type="AlphaFoldDB" id="A0A177N441"/>
<organism evidence="1 2">
    <name type="scientific">Methylomonas koyamae</name>
    <dbReference type="NCBI Taxonomy" id="702114"/>
    <lineage>
        <taxon>Bacteria</taxon>
        <taxon>Pseudomonadati</taxon>
        <taxon>Pseudomonadota</taxon>
        <taxon>Gammaproteobacteria</taxon>
        <taxon>Methylococcales</taxon>
        <taxon>Methylococcaceae</taxon>
        <taxon>Methylomonas</taxon>
    </lineage>
</organism>
<dbReference type="EMBL" id="LUUK01000218">
    <property type="protein sequence ID" value="OAI12615.1"/>
    <property type="molecule type" value="Genomic_DNA"/>
</dbReference>
<dbReference type="InterPro" id="IPR036390">
    <property type="entry name" value="WH_DNA-bd_sf"/>
</dbReference>
<evidence type="ECO:0000313" key="1">
    <source>
        <dbReference type="EMBL" id="OAI12615.1"/>
    </source>
</evidence>
<dbReference type="InterPro" id="IPR051815">
    <property type="entry name" value="Molybdate_resp_trans_reg"/>
</dbReference>
<reference evidence="2" key="1">
    <citation type="submission" date="2016-03" db="EMBL/GenBank/DDBJ databases">
        <authorList>
            <person name="Heylen K."/>
            <person name="De Vos P."/>
            <person name="Vekeman B."/>
        </authorList>
    </citation>
    <scope>NUCLEOTIDE SEQUENCE [LARGE SCALE GENOMIC DNA]</scope>
    <source>
        <strain evidence="2">R-45383</strain>
    </source>
</reference>